<dbReference type="InterPro" id="IPR047655">
    <property type="entry name" value="Transpos_IS630-like"/>
</dbReference>
<feature type="domain" description="Tc1-like transposase DDE" evidence="1">
    <location>
        <begin position="151"/>
        <end position="289"/>
    </location>
</feature>
<dbReference type="Gene3D" id="3.30.420.10">
    <property type="entry name" value="Ribonuclease H-like superfamily/Ribonuclease H"/>
    <property type="match status" value="1"/>
</dbReference>
<comment type="caution">
    <text evidence="2">The sequence shown here is derived from an EMBL/GenBank/DDBJ whole genome shotgun (WGS) entry which is preliminary data.</text>
</comment>
<reference evidence="3" key="1">
    <citation type="submission" date="2014-03" db="EMBL/GenBank/DDBJ databases">
        <title>The Genome Sequence of Puccinia striiformis f. sp. tritici PST-78.</title>
        <authorList>
            <consortium name="The Broad Institute Genome Sequencing Platform"/>
            <person name="Cuomo C."/>
            <person name="Hulbert S."/>
            <person name="Chen X."/>
            <person name="Walker B."/>
            <person name="Young S.K."/>
            <person name="Zeng Q."/>
            <person name="Gargeya S."/>
            <person name="Fitzgerald M."/>
            <person name="Haas B."/>
            <person name="Abouelleil A."/>
            <person name="Alvarado L."/>
            <person name="Arachchi H.M."/>
            <person name="Berlin A.M."/>
            <person name="Chapman S.B."/>
            <person name="Goldberg J."/>
            <person name="Griggs A."/>
            <person name="Gujja S."/>
            <person name="Hansen M."/>
            <person name="Howarth C."/>
            <person name="Imamovic A."/>
            <person name="Larimer J."/>
            <person name="McCowan C."/>
            <person name="Montmayeur A."/>
            <person name="Murphy C."/>
            <person name="Neiman D."/>
            <person name="Pearson M."/>
            <person name="Priest M."/>
            <person name="Roberts A."/>
            <person name="Saif S."/>
            <person name="Shea T."/>
            <person name="Sisk P."/>
            <person name="Sykes S."/>
            <person name="Wortman J."/>
            <person name="Nusbaum C."/>
            <person name="Birren B."/>
        </authorList>
    </citation>
    <scope>NUCLEOTIDE SEQUENCE [LARGE SCALE GENOMIC DNA]</scope>
    <source>
        <strain evidence="3">race PST-78</strain>
    </source>
</reference>
<dbReference type="PANTHER" id="PTHR46564:SF1">
    <property type="entry name" value="TRANSPOSASE"/>
    <property type="match status" value="1"/>
</dbReference>
<protein>
    <recommendedName>
        <fullName evidence="1">Tc1-like transposase DDE domain-containing protein</fullName>
    </recommendedName>
</protein>
<organism evidence="2 3">
    <name type="scientific">Puccinia striiformis f. sp. tritici PST-78</name>
    <dbReference type="NCBI Taxonomy" id="1165861"/>
    <lineage>
        <taxon>Eukaryota</taxon>
        <taxon>Fungi</taxon>
        <taxon>Dikarya</taxon>
        <taxon>Basidiomycota</taxon>
        <taxon>Pucciniomycotina</taxon>
        <taxon>Pucciniomycetes</taxon>
        <taxon>Pucciniales</taxon>
        <taxon>Pucciniaceae</taxon>
        <taxon>Puccinia</taxon>
    </lineage>
</organism>
<dbReference type="NCBIfam" id="NF033545">
    <property type="entry name" value="transpos_IS630"/>
    <property type="match status" value="1"/>
</dbReference>
<dbReference type="GO" id="GO:0003676">
    <property type="term" value="F:nucleic acid binding"/>
    <property type="evidence" value="ECO:0007669"/>
    <property type="project" value="InterPro"/>
</dbReference>
<dbReference type="EMBL" id="AJIL01000019">
    <property type="protein sequence ID" value="KNF03100.1"/>
    <property type="molecule type" value="Genomic_DNA"/>
</dbReference>
<dbReference type="AlphaFoldDB" id="A0A0L0VVT2"/>
<evidence type="ECO:0000259" key="1">
    <source>
        <dbReference type="Pfam" id="PF13358"/>
    </source>
</evidence>
<dbReference type="Proteomes" id="UP000054564">
    <property type="component" value="Unassembled WGS sequence"/>
</dbReference>
<sequence length="327" mass="36598">MVFVKYARDVKAIVVKLSRRGVPLTQINLTLDLDVSKDSLARWNSLYVGTRDVIRDPAFYADRGRPLAFTLEEAEFVLTALDHEPDLYLDEIQSFITAMTGTTHPLATISDELKNRLHLTKKKARTVNPAQCPMKRAGFITQIGPIPSNYLVFIDECGVSLSTHMRDKAWSRRGRRTKRLRRALGAPRISVLPAVSLCGMLAVMAHEGSMLRIDVEFFLEDVLIPLMNPFPGPNSVLVMDNAPVHHNGRIADICDAANVLLVYLPPYSPDLNPIEKVFSVLKSQIKRHGILTDTNEDPEIIKDFLTTFINEDLMAGLFQGSGYAVLR</sequence>
<keyword evidence="3" id="KW-1185">Reference proteome</keyword>
<dbReference type="InterPro" id="IPR038717">
    <property type="entry name" value="Tc1-like_DDE_dom"/>
</dbReference>
<evidence type="ECO:0000313" key="3">
    <source>
        <dbReference type="Proteomes" id="UP000054564"/>
    </source>
</evidence>
<accession>A0A0L0VVT2</accession>
<evidence type="ECO:0000313" key="2">
    <source>
        <dbReference type="EMBL" id="KNF03100.1"/>
    </source>
</evidence>
<dbReference type="STRING" id="1165861.A0A0L0VVT2"/>
<name>A0A0L0VVT2_9BASI</name>
<dbReference type="Pfam" id="PF13358">
    <property type="entry name" value="DDE_3"/>
    <property type="match status" value="1"/>
</dbReference>
<dbReference type="InterPro" id="IPR036397">
    <property type="entry name" value="RNaseH_sf"/>
</dbReference>
<dbReference type="PANTHER" id="PTHR46564">
    <property type="entry name" value="TRANSPOSASE"/>
    <property type="match status" value="1"/>
</dbReference>
<proteinExistence type="predicted"/>
<gene>
    <name evidence="2" type="ORF">PSTG_03684</name>
</gene>
<dbReference type="OrthoDB" id="2497579at2759"/>